<proteinExistence type="predicted"/>
<accession>A0ABD3I4R9</accession>
<keyword evidence="3" id="KW-1185">Reference proteome</keyword>
<feature type="compositionally biased region" description="Polar residues" evidence="1">
    <location>
        <begin position="132"/>
        <end position="143"/>
    </location>
</feature>
<organism evidence="2 3">
    <name type="scientific">Riccia sorocarpa</name>
    <dbReference type="NCBI Taxonomy" id="122646"/>
    <lineage>
        <taxon>Eukaryota</taxon>
        <taxon>Viridiplantae</taxon>
        <taxon>Streptophyta</taxon>
        <taxon>Embryophyta</taxon>
        <taxon>Marchantiophyta</taxon>
        <taxon>Marchantiopsida</taxon>
        <taxon>Marchantiidae</taxon>
        <taxon>Marchantiales</taxon>
        <taxon>Ricciaceae</taxon>
        <taxon>Riccia</taxon>
    </lineage>
</organism>
<gene>
    <name evidence="2" type="ORF">R1sor_012125</name>
</gene>
<feature type="compositionally biased region" description="Polar residues" evidence="1">
    <location>
        <begin position="83"/>
        <end position="102"/>
    </location>
</feature>
<dbReference type="EMBL" id="JBJQOH010000002">
    <property type="protein sequence ID" value="KAL3698049.1"/>
    <property type="molecule type" value="Genomic_DNA"/>
</dbReference>
<dbReference type="AlphaFoldDB" id="A0ABD3I4R9"/>
<protein>
    <submittedName>
        <fullName evidence="2">Uncharacterized protein</fullName>
    </submittedName>
</protein>
<evidence type="ECO:0000313" key="2">
    <source>
        <dbReference type="EMBL" id="KAL3698049.1"/>
    </source>
</evidence>
<evidence type="ECO:0000256" key="1">
    <source>
        <dbReference type="SAM" id="MobiDB-lite"/>
    </source>
</evidence>
<sequence length="180" mass="19951">MDGIKCSSLPQMSSWKGFVWLELKRHTLGHSHRRVPCAQAFALVRQVSCLSVPERYSPKKSLKENTSGSGAGTQEIRKKSLKENNSGSGTTFQEKYTSNRRVNSVKEVQKTDTPRLKGRLLQLPDEEKVSSECDTITPAQDGNISKGVKQDDAKDAAKDYCISLLAMAPQPEAKLRAKNE</sequence>
<comment type="caution">
    <text evidence="2">The sequence shown here is derived from an EMBL/GenBank/DDBJ whole genome shotgun (WGS) entry which is preliminary data.</text>
</comment>
<feature type="region of interest" description="Disordered" evidence="1">
    <location>
        <begin position="56"/>
        <end position="152"/>
    </location>
</feature>
<reference evidence="2 3" key="1">
    <citation type="submission" date="2024-09" db="EMBL/GenBank/DDBJ databases">
        <title>Chromosome-scale assembly of Riccia sorocarpa.</title>
        <authorList>
            <person name="Paukszto L."/>
        </authorList>
    </citation>
    <scope>NUCLEOTIDE SEQUENCE [LARGE SCALE GENOMIC DNA]</scope>
    <source>
        <strain evidence="2">LP-2024</strain>
        <tissue evidence="2">Aerial parts of the thallus</tissue>
    </source>
</reference>
<name>A0ABD3I4R9_9MARC</name>
<evidence type="ECO:0000313" key="3">
    <source>
        <dbReference type="Proteomes" id="UP001633002"/>
    </source>
</evidence>
<dbReference type="Proteomes" id="UP001633002">
    <property type="component" value="Unassembled WGS sequence"/>
</dbReference>